<gene>
    <name evidence="1" type="ORF">Cabys_3350</name>
</gene>
<dbReference type="KEGG" id="caby:Cabys_3350"/>
<proteinExistence type="predicted"/>
<organism evidence="1 2">
    <name type="scientific">Caldithrix abyssi DSM 13497</name>
    <dbReference type="NCBI Taxonomy" id="880073"/>
    <lineage>
        <taxon>Bacteria</taxon>
        <taxon>Pseudomonadati</taxon>
        <taxon>Calditrichota</taxon>
        <taxon>Calditrichia</taxon>
        <taxon>Calditrichales</taxon>
        <taxon>Calditrichaceae</taxon>
        <taxon>Caldithrix</taxon>
    </lineage>
</organism>
<dbReference type="RefSeq" id="WP_150125343.1">
    <property type="nucleotide sequence ID" value="NZ_CP018099.1"/>
</dbReference>
<evidence type="ECO:0000313" key="2">
    <source>
        <dbReference type="Proteomes" id="UP000183868"/>
    </source>
</evidence>
<sequence>MNKSKNYFDGISNNQINLSRHDFAIKKKSSIAKAQRMLKIKNSFLFAVIALTHSPRMEVWESGR</sequence>
<dbReference type="Proteomes" id="UP000183868">
    <property type="component" value="Chromosome"/>
</dbReference>
<accession>A0A1J1CDN5</accession>
<reference evidence="1 2" key="1">
    <citation type="submission" date="2016-11" db="EMBL/GenBank/DDBJ databases">
        <title>Genomic analysis of Caldithrix abyssi and proposal of a novel bacterial phylum Caldithrichaeota.</title>
        <authorList>
            <person name="Kublanov I."/>
            <person name="Sigalova O."/>
            <person name="Gavrilov S."/>
            <person name="Lebedinsky A."/>
            <person name="Ivanova N."/>
            <person name="Daum C."/>
            <person name="Reddy T."/>
            <person name="Klenk H.P."/>
            <person name="Goker M."/>
            <person name="Reva O."/>
            <person name="Miroshnichenko M."/>
            <person name="Kyprides N."/>
            <person name="Woyke T."/>
            <person name="Gelfand M."/>
        </authorList>
    </citation>
    <scope>NUCLEOTIDE SEQUENCE [LARGE SCALE GENOMIC DNA]</scope>
    <source>
        <strain evidence="1 2">LF13</strain>
    </source>
</reference>
<dbReference type="AlphaFoldDB" id="A0A1J1CDN5"/>
<evidence type="ECO:0000313" key="1">
    <source>
        <dbReference type="EMBL" id="APF20098.1"/>
    </source>
</evidence>
<dbReference type="EMBL" id="CP018099">
    <property type="protein sequence ID" value="APF20098.1"/>
    <property type="molecule type" value="Genomic_DNA"/>
</dbReference>
<name>A0A1J1CDN5_CALAY</name>
<protein>
    <submittedName>
        <fullName evidence="1">Uncharacterized protein</fullName>
    </submittedName>
</protein>